<reference evidence="1 2" key="1">
    <citation type="submission" date="2018-06" db="EMBL/GenBank/DDBJ databases">
        <authorList>
            <consortium name="Pathogen Informatics"/>
            <person name="Doyle S."/>
        </authorList>
    </citation>
    <scope>NUCLEOTIDE SEQUENCE [LARGE SCALE GENOMIC DNA]</scope>
    <source>
        <strain evidence="1 2">NCTC12278</strain>
    </source>
</reference>
<dbReference type="RefSeq" id="WP_018030229.1">
    <property type="nucleotide sequence ID" value="NZ_LS483343.1"/>
</dbReference>
<evidence type="ECO:0000313" key="1">
    <source>
        <dbReference type="EMBL" id="SQF40803.1"/>
    </source>
</evidence>
<dbReference type="OrthoDB" id="2023340at2"/>
<proteinExistence type="predicted"/>
<dbReference type="KEGG" id="sfer:NCTC12278_01382"/>
<evidence type="ECO:0008006" key="3">
    <source>
        <dbReference type="Google" id="ProtNLM"/>
    </source>
</evidence>
<dbReference type="InterPro" id="IPR016181">
    <property type="entry name" value="Acyl_CoA_acyltransferase"/>
</dbReference>
<dbReference type="EMBL" id="LS483343">
    <property type="protein sequence ID" value="SQF40803.1"/>
    <property type="molecule type" value="Genomic_DNA"/>
</dbReference>
<gene>
    <name evidence="1" type="ORF">NCTC12278_01382</name>
</gene>
<keyword evidence="2" id="KW-1185">Reference proteome</keyword>
<dbReference type="STRING" id="1123303.GCA_000372425_00899"/>
<dbReference type="PANTHER" id="PTHR41368:SF1">
    <property type="entry name" value="PROTEIN YGHO"/>
    <property type="match status" value="1"/>
</dbReference>
<dbReference type="PANTHER" id="PTHR41368">
    <property type="entry name" value="PROTEIN YGHO"/>
    <property type="match status" value="1"/>
</dbReference>
<accession>A0A2X3WAA9</accession>
<dbReference type="InterPro" id="IPR039968">
    <property type="entry name" value="BcerS-like"/>
</dbReference>
<organism evidence="1 2">
    <name type="scientific">Streptococcus ferus</name>
    <dbReference type="NCBI Taxonomy" id="1345"/>
    <lineage>
        <taxon>Bacteria</taxon>
        <taxon>Bacillati</taxon>
        <taxon>Bacillota</taxon>
        <taxon>Bacilli</taxon>
        <taxon>Lactobacillales</taxon>
        <taxon>Streptococcaceae</taxon>
        <taxon>Streptococcus</taxon>
    </lineage>
</organism>
<name>A0A2X3WAA9_9STRE</name>
<dbReference type="SUPFAM" id="SSF55729">
    <property type="entry name" value="Acyl-CoA N-acyltransferases (Nat)"/>
    <property type="match status" value="1"/>
</dbReference>
<protein>
    <recommendedName>
        <fullName evidence="3">N-acetyltransferase domain-containing protein</fullName>
    </recommendedName>
</protein>
<sequence>MIEVRLVSPDSQEEADFLRLPGKLYAKKQLLQNRREEKEQISGQHVLSHYYDLKAFVVYRDEMVRARGVLTLYPEDKSAYLGYFEAYDDLEAVQTLIATVKSEAALAGKEGILGPVNASFWLGYRMKLSDFDRAPFTGEPHQLSYYPRLWEACGFVVQEYYRSNFYQKIAKEDHQEKLAQRFRLFKEKGYQIGPPKRSHWQTDVTSVFSLLSKVYQRFPLYKAISAKEFSQLFAPFEQALDFSMVQLAYDEDRLIGFLIALPDYGSSVYGSMSFWEKCRFLKTRFRANRYIILYLGIDPAYPGLGKALTYPIYQSIRKRGARTVAALIHQGKLTQGYVPSLQEKTTVYALYHMKIN</sequence>
<dbReference type="Proteomes" id="UP000249495">
    <property type="component" value="Chromosome 1"/>
</dbReference>
<evidence type="ECO:0000313" key="2">
    <source>
        <dbReference type="Proteomes" id="UP000249495"/>
    </source>
</evidence>
<dbReference type="AlphaFoldDB" id="A0A2X3WAA9"/>